<evidence type="ECO:0000313" key="6">
    <source>
        <dbReference type="Proteomes" id="UP000647172"/>
    </source>
</evidence>
<dbReference type="InterPro" id="IPR000835">
    <property type="entry name" value="HTH_MarR-typ"/>
</dbReference>
<dbReference type="GO" id="GO:0003677">
    <property type="term" value="F:DNA binding"/>
    <property type="evidence" value="ECO:0007669"/>
    <property type="project" value="UniProtKB-KW"/>
</dbReference>
<dbReference type="EMBL" id="BOMQ01000079">
    <property type="protein sequence ID" value="GIE53149.1"/>
    <property type="molecule type" value="Genomic_DNA"/>
</dbReference>
<dbReference type="InterPro" id="IPR039422">
    <property type="entry name" value="MarR/SlyA-like"/>
</dbReference>
<protein>
    <recommendedName>
        <fullName evidence="4">HTH marR-type domain-containing protein</fullName>
    </recommendedName>
</protein>
<dbReference type="PROSITE" id="PS01117">
    <property type="entry name" value="HTH_MARR_1"/>
    <property type="match status" value="1"/>
</dbReference>
<dbReference type="GO" id="GO:0006950">
    <property type="term" value="P:response to stress"/>
    <property type="evidence" value="ECO:0007669"/>
    <property type="project" value="TreeGrafter"/>
</dbReference>
<keyword evidence="6" id="KW-1185">Reference proteome</keyword>
<dbReference type="GO" id="GO:0003700">
    <property type="term" value="F:DNA-binding transcription factor activity"/>
    <property type="evidence" value="ECO:0007669"/>
    <property type="project" value="InterPro"/>
</dbReference>
<proteinExistence type="predicted"/>
<dbReference type="Proteomes" id="UP000647172">
    <property type="component" value="Unassembled WGS sequence"/>
</dbReference>
<keyword evidence="2" id="KW-0238">DNA-binding</keyword>
<dbReference type="InterPro" id="IPR036388">
    <property type="entry name" value="WH-like_DNA-bd_sf"/>
</dbReference>
<accession>A0A919MKR2</accession>
<dbReference type="Pfam" id="PF12802">
    <property type="entry name" value="MarR_2"/>
    <property type="match status" value="1"/>
</dbReference>
<dbReference type="PANTHER" id="PTHR33164:SF43">
    <property type="entry name" value="HTH-TYPE TRANSCRIPTIONAL REPRESSOR YETL"/>
    <property type="match status" value="1"/>
</dbReference>
<sequence>MMGERVAGVVDITASASPGVKGADDGPGRLDHLAQLCRTANFARRHLETTVLYDANLTWTSYDVLHLAVMHRPVDTGVVAVLAHVSKGSVTRSAAALIKRGLLRRSIPATDRRRSLLAPTPAGWALNQQLRAQLIAELNTLLDAQPSANRHDIAVLRHLITTHQQ</sequence>
<dbReference type="InterPro" id="IPR023187">
    <property type="entry name" value="Tscrpt_reg_MarR-type_CS"/>
</dbReference>
<feature type="domain" description="HTH marR-type" evidence="4">
    <location>
        <begin position="50"/>
        <end position="150"/>
    </location>
</feature>
<dbReference type="AlphaFoldDB" id="A0A919MKR2"/>
<dbReference type="SUPFAM" id="SSF46785">
    <property type="entry name" value="Winged helix' DNA-binding domain"/>
    <property type="match status" value="1"/>
</dbReference>
<reference evidence="5" key="1">
    <citation type="submission" date="2021-01" db="EMBL/GenBank/DDBJ databases">
        <title>Whole genome shotgun sequence of Actinoplanes nipponensis NBRC 14063.</title>
        <authorList>
            <person name="Komaki H."/>
            <person name="Tamura T."/>
        </authorList>
    </citation>
    <scope>NUCLEOTIDE SEQUENCE</scope>
    <source>
        <strain evidence="5">NBRC 14063</strain>
    </source>
</reference>
<dbReference type="SMART" id="SM00347">
    <property type="entry name" value="HTH_MARR"/>
    <property type="match status" value="1"/>
</dbReference>
<evidence type="ECO:0000259" key="4">
    <source>
        <dbReference type="SMART" id="SM00347"/>
    </source>
</evidence>
<evidence type="ECO:0000256" key="1">
    <source>
        <dbReference type="ARBA" id="ARBA00023015"/>
    </source>
</evidence>
<comment type="caution">
    <text evidence="5">The sequence shown here is derived from an EMBL/GenBank/DDBJ whole genome shotgun (WGS) entry which is preliminary data.</text>
</comment>
<organism evidence="5 6">
    <name type="scientific">Actinoplanes nipponensis</name>
    <dbReference type="NCBI Taxonomy" id="135950"/>
    <lineage>
        <taxon>Bacteria</taxon>
        <taxon>Bacillati</taxon>
        <taxon>Actinomycetota</taxon>
        <taxon>Actinomycetes</taxon>
        <taxon>Micromonosporales</taxon>
        <taxon>Micromonosporaceae</taxon>
        <taxon>Actinoplanes</taxon>
    </lineage>
</organism>
<evidence type="ECO:0000313" key="5">
    <source>
        <dbReference type="EMBL" id="GIE53149.1"/>
    </source>
</evidence>
<dbReference type="Gene3D" id="1.10.10.10">
    <property type="entry name" value="Winged helix-like DNA-binding domain superfamily/Winged helix DNA-binding domain"/>
    <property type="match status" value="1"/>
</dbReference>
<gene>
    <name evidence="5" type="ORF">Ani05nite_66830</name>
</gene>
<name>A0A919MKR2_9ACTN</name>
<evidence type="ECO:0000256" key="2">
    <source>
        <dbReference type="ARBA" id="ARBA00023125"/>
    </source>
</evidence>
<evidence type="ECO:0000256" key="3">
    <source>
        <dbReference type="ARBA" id="ARBA00023163"/>
    </source>
</evidence>
<keyword evidence="1" id="KW-0805">Transcription regulation</keyword>
<dbReference type="InterPro" id="IPR036390">
    <property type="entry name" value="WH_DNA-bd_sf"/>
</dbReference>
<keyword evidence="3" id="KW-0804">Transcription</keyword>
<dbReference type="PANTHER" id="PTHR33164">
    <property type="entry name" value="TRANSCRIPTIONAL REGULATOR, MARR FAMILY"/>
    <property type="match status" value="1"/>
</dbReference>